<proteinExistence type="predicted"/>
<organism evidence="1 2">
    <name type="scientific">Ophiocordyceps camponoti-rufipedis</name>
    <dbReference type="NCBI Taxonomy" id="2004952"/>
    <lineage>
        <taxon>Eukaryota</taxon>
        <taxon>Fungi</taxon>
        <taxon>Dikarya</taxon>
        <taxon>Ascomycota</taxon>
        <taxon>Pezizomycotina</taxon>
        <taxon>Sordariomycetes</taxon>
        <taxon>Hypocreomycetidae</taxon>
        <taxon>Hypocreales</taxon>
        <taxon>Ophiocordycipitaceae</taxon>
        <taxon>Ophiocordyceps</taxon>
    </lineage>
</organism>
<dbReference type="EMBL" id="NJES01000037">
    <property type="protein sequence ID" value="PHH79697.1"/>
    <property type="molecule type" value="Genomic_DNA"/>
</dbReference>
<evidence type="ECO:0000313" key="2">
    <source>
        <dbReference type="Proteomes" id="UP000226431"/>
    </source>
</evidence>
<gene>
    <name evidence="1" type="ORF">CDD80_4062</name>
</gene>
<reference evidence="1 2" key="1">
    <citation type="submission" date="2017-06" db="EMBL/GenBank/DDBJ databases">
        <title>Ant-infecting Ophiocordyceps genomes reveal a high diversity of potential behavioral manipulation genes and a possible major role for enterotoxins.</title>
        <authorList>
            <person name="De Bekker C."/>
            <person name="Evans H.C."/>
            <person name="Brachmann A."/>
            <person name="Hughes D.P."/>
        </authorList>
    </citation>
    <scope>NUCLEOTIDE SEQUENCE [LARGE SCALE GENOMIC DNA]</scope>
    <source>
        <strain evidence="1 2">Map16</strain>
    </source>
</reference>
<sequence length="184" mass="20369">MATLMAENHLRMRIKDAIPPLMPESISPASEKILLSPAPDQHTSIFTNPIKTMKLTAVLALPFLLPLTSAGALPQKIEYRTDAEYIRCMNKLPRNSCLAELFYAIKQANLSLSDSCKRGGILGGNEPFAFKKKMLTGLGRYPVCSHVTWQHGTGKAIFGTHYYIRAEDYGVICDTCYGSAEKNE</sequence>
<accession>A0A2C5ZF97</accession>
<keyword evidence="2" id="KW-1185">Reference proteome</keyword>
<dbReference type="AlphaFoldDB" id="A0A2C5ZF97"/>
<protein>
    <submittedName>
        <fullName evidence="1">Uncharacterized protein</fullName>
    </submittedName>
</protein>
<dbReference type="OrthoDB" id="4920915at2759"/>
<evidence type="ECO:0000313" key="1">
    <source>
        <dbReference type="EMBL" id="PHH79697.1"/>
    </source>
</evidence>
<name>A0A2C5ZF97_9HYPO</name>
<dbReference type="Proteomes" id="UP000226431">
    <property type="component" value="Unassembled WGS sequence"/>
</dbReference>
<comment type="caution">
    <text evidence="1">The sequence shown here is derived from an EMBL/GenBank/DDBJ whole genome shotgun (WGS) entry which is preliminary data.</text>
</comment>